<accession>A0A543DI03</accession>
<evidence type="ECO:0000256" key="1">
    <source>
        <dbReference type="SAM" id="Phobius"/>
    </source>
</evidence>
<evidence type="ECO:0000259" key="2">
    <source>
        <dbReference type="Pfam" id="PF01970"/>
    </source>
</evidence>
<feature type="transmembrane region" description="Helical" evidence="1">
    <location>
        <begin position="473"/>
        <end position="491"/>
    </location>
</feature>
<feature type="domain" description="DUF112" evidence="2">
    <location>
        <begin position="18"/>
        <end position="440"/>
    </location>
</feature>
<feature type="transmembrane region" description="Helical" evidence="1">
    <location>
        <begin position="198"/>
        <end position="222"/>
    </location>
</feature>
<gene>
    <name evidence="3" type="ORF">FB558_4690</name>
</gene>
<dbReference type="Pfam" id="PF01970">
    <property type="entry name" value="TctA"/>
    <property type="match status" value="1"/>
</dbReference>
<reference evidence="3 4" key="1">
    <citation type="submission" date="2019-06" db="EMBL/GenBank/DDBJ databases">
        <title>Sequencing the genomes of 1000 actinobacteria strains.</title>
        <authorList>
            <person name="Klenk H.-P."/>
        </authorList>
    </citation>
    <scope>NUCLEOTIDE SEQUENCE [LARGE SCALE GENOMIC DNA]</scope>
    <source>
        <strain evidence="3 4">DSM 45301</strain>
    </source>
</reference>
<dbReference type="InterPro" id="IPR002823">
    <property type="entry name" value="DUF112_TM"/>
</dbReference>
<evidence type="ECO:0000313" key="4">
    <source>
        <dbReference type="Proteomes" id="UP000315677"/>
    </source>
</evidence>
<feature type="transmembrane region" description="Helical" evidence="1">
    <location>
        <begin position="59"/>
        <end position="80"/>
    </location>
</feature>
<feature type="transmembrane region" description="Helical" evidence="1">
    <location>
        <begin position="415"/>
        <end position="448"/>
    </location>
</feature>
<comment type="caution">
    <text evidence="3">The sequence shown here is derived from an EMBL/GenBank/DDBJ whole genome shotgun (WGS) entry which is preliminary data.</text>
</comment>
<organism evidence="3 4">
    <name type="scientific">Pseudonocardia kunmingensis</name>
    <dbReference type="NCBI Taxonomy" id="630975"/>
    <lineage>
        <taxon>Bacteria</taxon>
        <taxon>Bacillati</taxon>
        <taxon>Actinomycetota</taxon>
        <taxon>Actinomycetes</taxon>
        <taxon>Pseudonocardiales</taxon>
        <taxon>Pseudonocardiaceae</taxon>
        <taxon>Pseudonocardia</taxon>
    </lineage>
</organism>
<dbReference type="RefSeq" id="WP_142056799.1">
    <property type="nucleotide sequence ID" value="NZ_VFPA01000003.1"/>
</dbReference>
<dbReference type="Proteomes" id="UP000315677">
    <property type="component" value="Unassembled WGS sequence"/>
</dbReference>
<protein>
    <submittedName>
        <fullName evidence="3">Putative tricarboxylic transport membrane protein</fullName>
    </submittedName>
</protein>
<dbReference type="AlphaFoldDB" id="A0A543DI03"/>
<feature type="transmembrane region" description="Helical" evidence="1">
    <location>
        <begin position="106"/>
        <end position="133"/>
    </location>
</feature>
<keyword evidence="1" id="KW-1133">Transmembrane helix</keyword>
<keyword evidence="4" id="KW-1185">Reference proteome</keyword>
<proteinExistence type="predicted"/>
<feature type="transmembrane region" description="Helical" evidence="1">
    <location>
        <begin position="355"/>
        <end position="378"/>
    </location>
</feature>
<dbReference type="EMBL" id="VFPA01000003">
    <property type="protein sequence ID" value="TQM08952.1"/>
    <property type="molecule type" value="Genomic_DNA"/>
</dbReference>
<dbReference type="PANTHER" id="PTHR35342:SF5">
    <property type="entry name" value="TRICARBOXYLIC TRANSPORT PROTEIN"/>
    <property type="match status" value="1"/>
</dbReference>
<feature type="transmembrane region" description="Helical" evidence="1">
    <location>
        <begin position="20"/>
        <end position="47"/>
    </location>
</feature>
<dbReference type="OrthoDB" id="9781349at2"/>
<dbReference type="PANTHER" id="PTHR35342">
    <property type="entry name" value="TRICARBOXYLIC TRANSPORT PROTEIN"/>
    <property type="match status" value="1"/>
</dbReference>
<feature type="transmembrane region" description="Helical" evidence="1">
    <location>
        <begin position="390"/>
        <end position="408"/>
    </location>
</feature>
<name>A0A543DI03_9PSEU</name>
<sequence length="513" mass="52737">MFDLLGSGVLANLAPSMLLLVLVGTAAGMAIGAMPGLSATMGLALLVPFTFVMEPTRALVLLGAFYMGAIYGGSFTAILVNAPGTPSSVATALEGYQMTKKGKSELAVVGATMGSLVGGLIGVVALIFLAPPLADLSLRFGPQEYFWIAIFGLTIIISMASGSIVKGLIGGVLGLLLATIGVAPVGGEVRFTFGEPMLQGGIPLVPAMVGLFTIPEVIRLVARKGRDAQMLDEGAHREKLWPMIRLIFSKPVNLVRSSVIGTVTGILPGAGGSIANLVAYNEAKRSSKHPETYGKGEVDGVVAAESANNATVGGGMIPTLTLGVPGTPPDAIIIGVLLLHGLRPGAELFSTSGDLVYTFAIALAVSAIMMVPVGLIGGRALQRGVVAMPARYLAPGITVLTIVGAYAVRTSVVDVVIMLVLGVLAYFLSLAGISAAPIVLGLILGSIAETGLVQGMLTAQGEPQPWLTFFNRPLSLVLIALTVASLVWPFVRARRGRRTPPAGAVPAETSRKD</sequence>
<feature type="transmembrane region" description="Helical" evidence="1">
    <location>
        <begin position="145"/>
        <end position="178"/>
    </location>
</feature>
<evidence type="ECO:0000313" key="3">
    <source>
        <dbReference type="EMBL" id="TQM08952.1"/>
    </source>
</evidence>
<keyword evidence="1" id="KW-0472">Membrane</keyword>
<keyword evidence="1" id="KW-0812">Transmembrane</keyword>